<gene>
    <name evidence="10" type="ORF">EDD66_11929</name>
</gene>
<dbReference type="OrthoDB" id="9801517at2"/>
<feature type="domain" description="Acyl-ACP thioesterase N-terminal hotdog" evidence="8">
    <location>
        <begin position="5"/>
        <end position="124"/>
    </location>
</feature>
<keyword evidence="2" id="KW-0444">Lipid biosynthesis</keyword>
<dbReference type="Gene3D" id="3.10.129.10">
    <property type="entry name" value="Hotdog Thioesterase"/>
    <property type="match status" value="1"/>
</dbReference>
<feature type="domain" description="Acyl-ACP thioesterase-like C-terminal" evidence="9">
    <location>
        <begin position="152"/>
        <end position="204"/>
    </location>
</feature>
<dbReference type="RefSeq" id="WP_123610977.1">
    <property type="nucleotide sequence ID" value="NZ_RJVG01000019.1"/>
</dbReference>
<evidence type="ECO:0000256" key="7">
    <source>
        <dbReference type="ARBA" id="ARBA00023160"/>
    </source>
</evidence>
<dbReference type="AlphaFoldDB" id="A0A3N1X551"/>
<dbReference type="GO" id="GO:0016297">
    <property type="term" value="F:fatty acyl-[ACP] hydrolase activity"/>
    <property type="evidence" value="ECO:0007669"/>
    <property type="project" value="InterPro"/>
</dbReference>
<keyword evidence="7" id="KW-0275">Fatty acid biosynthesis</keyword>
<dbReference type="GO" id="GO:0000036">
    <property type="term" value="F:acyl carrier activity"/>
    <property type="evidence" value="ECO:0007669"/>
    <property type="project" value="TreeGrafter"/>
</dbReference>
<evidence type="ECO:0000256" key="4">
    <source>
        <dbReference type="ARBA" id="ARBA00022832"/>
    </source>
</evidence>
<dbReference type="InterPro" id="IPR049427">
    <property type="entry name" value="Acyl-ACP_TE_C"/>
</dbReference>
<evidence type="ECO:0000259" key="9">
    <source>
        <dbReference type="Pfam" id="PF20791"/>
    </source>
</evidence>
<sequence length="234" mass="27385">MYSFNSRVRYSEVNKDKKLDLTSIINYFQDCSTFQSEDIGMGLSYLENRNRIWLLNGWQIQVNRYPSLGETITTGTWAYDFKSMYGYRNFIIKDSNNEICAAANSIWVLLDTLTHRPVRITDDDIGRYYMEEKYDMEYAPRKIPIPENLKNYDSFTVVRSNIDTNNHVNNGQYIKMAEEYLPLGFKIRQLRAEYRMSAVLGDTIVPMVSEKKNLCSVVLADTNGNPYTIIEFER</sequence>
<dbReference type="InterPro" id="IPR029069">
    <property type="entry name" value="HotDog_dom_sf"/>
</dbReference>
<dbReference type="SUPFAM" id="SSF54637">
    <property type="entry name" value="Thioesterase/thiol ester dehydrase-isomerase"/>
    <property type="match status" value="2"/>
</dbReference>
<protein>
    <submittedName>
        <fullName evidence="10">Acyl-ACP thioesterase</fullName>
    </submittedName>
</protein>
<comment type="similarity">
    <text evidence="1">Belongs to the acyl-ACP thioesterase family.</text>
</comment>
<evidence type="ECO:0000256" key="5">
    <source>
        <dbReference type="ARBA" id="ARBA00022946"/>
    </source>
</evidence>
<dbReference type="InterPro" id="IPR045023">
    <property type="entry name" value="FATA/B"/>
</dbReference>
<dbReference type="Proteomes" id="UP000273083">
    <property type="component" value="Unassembled WGS sequence"/>
</dbReference>
<evidence type="ECO:0000259" key="8">
    <source>
        <dbReference type="Pfam" id="PF01643"/>
    </source>
</evidence>
<dbReference type="PANTHER" id="PTHR31727:SF6">
    <property type="entry name" value="OLEOYL-ACYL CARRIER PROTEIN THIOESTERASE 1, CHLOROPLASTIC"/>
    <property type="match status" value="1"/>
</dbReference>
<keyword evidence="3" id="KW-0378">Hydrolase</keyword>
<dbReference type="Pfam" id="PF20791">
    <property type="entry name" value="Acyl-ACP_TE_C"/>
    <property type="match status" value="1"/>
</dbReference>
<dbReference type="EMBL" id="RJVG01000019">
    <property type="protein sequence ID" value="ROR21919.1"/>
    <property type="molecule type" value="Genomic_DNA"/>
</dbReference>
<evidence type="ECO:0000313" key="11">
    <source>
        <dbReference type="Proteomes" id="UP000273083"/>
    </source>
</evidence>
<evidence type="ECO:0000256" key="6">
    <source>
        <dbReference type="ARBA" id="ARBA00023098"/>
    </source>
</evidence>
<keyword evidence="4" id="KW-0276">Fatty acid metabolism</keyword>
<name>A0A3N1X551_9FIRM</name>
<keyword evidence="11" id="KW-1185">Reference proteome</keyword>
<accession>A0A3N1X551</accession>
<reference evidence="10 11" key="1">
    <citation type="submission" date="2018-11" db="EMBL/GenBank/DDBJ databases">
        <title>Genomic Encyclopedia of Type Strains, Phase IV (KMG-IV): sequencing the most valuable type-strain genomes for metagenomic binning, comparative biology and taxonomic classification.</title>
        <authorList>
            <person name="Goeker M."/>
        </authorList>
    </citation>
    <scope>NUCLEOTIDE SEQUENCE [LARGE SCALE GENOMIC DNA]</scope>
    <source>
        <strain evidence="10 11">DSM 26537</strain>
    </source>
</reference>
<evidence type="ECO:0000256" key="1">
    <source>
        <dbReference type="ARBA" id="ARBA00006500"/>
    </source>
</evidence>
<keyword evidence="6" id="KW-0443">Lipid metabolism</keyword>
<dbReference type="CDD" id="cd00586">
    <property type="entry name" value="4HBT"/>
    <property type="match status" value="1"/>
</dbReference>
<evidence type="ECO:0000256" key="3">
    <source>
        <dbReference type="ARBA" id="ARBA00022801"/>
    </source>
</evidence>
<proteinExistence type="inferred from homology"/>
<evidence type="ECO:0000313" key="10">
    <source>
        <dbReference type="EMBL" id="ROR21919.1"/>
    </source>
</evidence>
<organism evidence="10 11">
    <name type="scientific">Mobilisporobacter senegalensis</name>
    <dbReference type="NCBI Taxonomy" id="1329262"/>
    <lineage>
        <taxon>Bacteria</taxon>
        <taxon>Bacillati</taxon>
        <taxon>Bacillota</taxon>
        <taxon>Clostridia</taxon>
        <taxon>Lachnospirales</taxon>
        <taxon>Lachnospiraceae</taxon>
        <taxon>Mobilisporobacter</taxon>
    </lineage>
</organism>
<keyword evidence="5" id="KW-0809">Transit peptide</keyword>
<dbReference type="InterPro" id="IPR002864">
    <property type="entry name" value="Acyl-ACP_thioesterase_NHD"/>
</dbReference>
<comment type="caution">
    <text evidence="10">The sequence shown here is derived from an EMBL/GenBank/DDBJ whole genome shotgun (WGS) entry which is preliminary data.</text>
</comment>
<dbReference type="PANTHER" id="PTHR31727">
    <property type="entry name" value="OLEOYL-ACYL CARRIER PROTEIN THIOESTERASE 1, CHLOROPLASTIC"/>
    <property type="match status" value="1"/>
</dbReference>
<dbReference type="Pfam" id="PF01643">
    <property type="entry name" value="Acyl-ACP_TE"/>
    <property type="match status" value="1"/>
</dbReference>
<evidence type="ECO:0000256" key="2">
    <source>
        <dbReference type="ARBA" id="ARBA00022516"/>
    </source>
</evidence>